<accession>A0ABT6ZLL6</accession>
<dbReference type="Pfam" id="PF13711">
    <property type="entry name" value="DUF4160"/>
    <property type="match status" value="1"/>
</dbReference>
<reference evidence="1" key="1">
    <citation type="submission" date="2023-05" db="EMBL/GenBank/DDBJ databases">
        <title>[olsenella] sp. nov., isolated from a pig farm feces dump.</title>
        <authorList>
            <person name="Chang Y.-H."/>
        </authorList>
    </citation>
    <scope>NUCLEOTIDE SEQUENCE</scope>
    <source>
        <strain evidence="1">YH-ols2217</strain>
    </source>
</reference>
<proteinExistence type="predicted"/>
<keyword evidence="2" id="KW-1185">Reference proteome</keyword>
<comment type="caution">
    <text evidence="1">The sequence shown here is derived from an EMBL/GenBank/DDBJ whole genome shotgun (WGS) entry which is preliminary data.</text>
</comment>
<evidence type="ECO:0000313" key="2">
    <source>
        <dbReference type="Proteomes" id="UP001431693"/>
    </source>
</evidence>
<dbReference type="Proteomes" id="UP001431693">
    <property type="component" value="Unassembled WGS sequence"/>
</dbReference>
<protein>
    <submittedName>
        <fullName evidence="1">DUF4160 domain-containing protein</fullName>
    </submittedName>
</protein>
<gene>
    <name evidence="1" type="ORF">QJ043_07635</name>
</gene>
<evidence type="ECO:0000313" key="1">
    <source>
        <dbReference type="EMBL" id="MDJ1129947.1"/>
    </source>
</evidence>
<dbReference type="EMBL" id="JASJEX010000003">
    <property type="protein sequence ID" value="MDJ1129947.1"/>
    <property type="molecule type" value="Genomic_DNA"/>
</dbReference>
<organism evidence="1 2">
    <name type="scientific">Kribbibacterium absianum</name>
    <dbReference type="NCBI Taxonomy" id="3044210"/>
    <lineage>
        <taxon>Bacteria</taxon>
        <taxon>Bacillati</taxon>
        <taxon>Actinomycetota</taxon>
        <taxon>Coriobacteriia</taxon>
        <taxon>Coriobacteriales</taxon>
        <taxon>Kribbibacteriaceae</taxon>
        <taxon>Kribbibacterium</taxon>
    </lineage>
</organism>
<dbReference type="RefSeq" id="WP_283713067.1">
    <property type="nucleotide sequence ID" value="NZ_JASJEW010000002.1"/>
</dbReference>
<dbReference type="InterPro" id="IPR025427">
    <property type="entry name" value="DUF4160"/>
</dbReference>
<name>A0ABT6ZLL6_9ACTN</name>
<sequence>MPKLFEILGWTVFFWSNEGDPIEPVHVHVGKRPSPDATKVWVTSEGAALLCSNGSRVPSKDLRVILQVLGAKSDEIVERWCSYFDVAPGEERYYC</sequence>